<reference evidence="3 4" key="2">
    <citation type="submission" date="2008-10" db="EMBL/GenBank/DDBJ databases">
        <title>Draft genome sequence of Anaerococcus hydrogenalis (DSM 7454).</title>
        <authorList>
            <person name="Sudarsanam P."/>
            <person name="Ley R."/>
            <person name="Guruge J."/>
            <person name="Turnbaugh P.J."/>
            <person name="Mahowald M."/>
            <person name="Liep D."/>
            <person name="Gordon J."/>
        </authorList>
    </citation>
    <scope>NUCLEOTIDE SEQUENCE [LARGE SCALE GENOMIC DNA]</scope>
    <source>
        <strain evidence="3 4">DSM 7454</strain>
    </source>
</reference>
<dbReference type="Pfam" id="PF04324">
    <property type="entry name" value="Fer2_BFD"/>
    <property type="match status" value="1"/>
</dbReference>
<accession>B6W9F5</accession>
<feature type="domain" description="FAD dependent oxidoreductase" evidence="1">
    <location>
        <begin position="8"/>
        <end position="356"/>
    </location>
</feature>
<protein>
    <submittedName>
        <fullName evidence="3">FAD dependent oxidoreductase</fullName>
    </submittedName>
</protein>
<dbReference type="eggNOG" id="COG1251">
    <property type="taxonomic scope" value="Bacteria"/>
</dbReference>
<evidence type="ECO:0000313" key="4">
    <source>
        <dbReference type="Proteomes" id="UP000005451"/>
    </source>
</evidence>
<evidence type="ECO:0000259" key="1">
    <source>
        <dbReference type="Pfam" id="PF01266"/>
    </source>
</evidence>
<organism evidence="3 4">
    <name type="scientific">Anaerococcus hydrogenalis DSM 7454</name>
    <dbReference type="NCBI Taxonomy" id="561177"/>
    <lineage>
        <taxon>Bacteria</taxon>
        <taxon>Bacillati</taxon>
        <taxon>Bacillota</taxon>
        <taxon>Tissierellia</taxon>
        <taxon>Tissierellales</taxon>
        <taxon>Peptoniphilaceae</taxon>
        <taxon>Anaerococcus</taxon>
    </lineage>
</organism>
<sequence>MKGKNMFDAIIIGAGVTGTSVAYQLSKRKGNFLVLEKNEDVCTETSKANSAICHGGYDAKPGTMKAKMNVRGNHMMEEEAKKLSFPYKKIGTFVLCHSEEDMPKLQALYDQGIENGVSGMEILKRDKILEMEPNITDDVVAALYSKEAGIVDPFLMNIAFAEVSNINGVDYKFNEKVVKTEKKDGYWEVTTENNTYKTKAIINAAGIYADEIHNQVSDEKYEIKARRGEYLLLDKDTKGFVNHVMFNLPTEKGKGILVTPTIDENTLVGPTSDFIDDKHDRRSTREHLEEVIEKSNHTVKNVPVRMVITSFSGNRAHEVGGDFILKESLDGFFDCVGIESPGLTSAPAIGEYMANLVDEKLNLEENKDFTYDRKPTPKTSELSLEEHDELIKKDKRYGKIICRCESITEGEIVDAINRPLGARTVDGVKRRVRATAGRCQGGFCLPRVMEIIARETGVNYDDVVKNGKDSYYIKGHVK</sequence>
<dbReference type="Gene3D" id="3.30.9.10">
    <property type="entry name" value="D-Amino Acid Oxidase, subunit A, domain 2"/>
    <property type="match status" value="1"/>
</dbReference>
<dbReference type="Gene3D" id="1.10.10.1100">
    <property type="entry name" value="BFD-like [2Fe-2S]-binding domain"/>
    <property type="match status" value="1"/>
</dbReference>
<dbReference type="Gene3D" id="3.50.50.60">
    <property type="entry name" value="FAD/NAD(P)-binding domain"/>
    <property type="match status" value="1"/>
</dbReference>
<name>B6W9F5_9FIRM</name>
<dbReference type="InterPro" id="IPR052745">
    <property type="entry name" value="G3P_Oxidase/Oxidoreductase"/>
</dbReference>
<dbReference type="PANTHER" id="PTHR42720:SF1">
    <property type="entry name" value="GLYCEROL 3-PHOSPHATE OXIDASE"/>
    <property type="match status" value="1"/>
</dbReference>
<dbReference type="EMBL" id="ABXA01000031">
    <property type="protein sequence ID" value="EEB36006.1"/>
    <property type="molecule type" value="Genomic_DNA"/>
</dbReference>
<dbReference type="CDD" id="cd19946">
    <property type="entry name" value="GlpA-like_Fer2_BFD-like"/>
    <property type="match status" value="1"/>
</dbReference>
<dbReference type="AlphaFoldDB" id="B6W9F5"/>
<dbReference type="Pfam" id="PF01266">
    <property type="entry name" value="DAO"/>
    <property type="match status" value="1"/>
</dbReference>
<evidence type="ECO:0000313" key="3">
    <source>
        <dbReference type="EMBL" id="EEB36006.1"/>
    </source>
</evidence>
<comment type="caution">
    <text evidence="3">The sequence shown here is derived from an EMBL/GenBank/DDBJ whole genome shotgun (WGS) entry which is preliminary data.</text>
</comment>
<dbReference type="SUPFAM" id="SSF51905">
    <property type="entry name" value="FAD/NAD(P)-binding domain"/>
    <property type="match status" value="1"/>
</dbReference>
<gene>
    <name evidence="3" type="ORF">ANHYDRO_01209</name>
</gene>
<reference evidence="3 4" key="1">
    <citation type="submission" date="2008-09" db="EMBL/GenBank/DDBJ databases">
        <authorList>
            <person name="Fulton L."/>
            <person name="Clifton S."/>
            <person name="Fulton B."/>
            <person name="Xu J."/>
            <person name="Minx P."/>
            <person name="Pepin K.H."/>
            <person name="Johnson M."/>
            <person name="Thiruvilangam P."/>
            <person name="Bhonagiri V."/>
            <person name="Nash W.E."/>
            <person name="Mardis E.R."/>
            <person name="Wilson R.K."/>
        </authorList>
    </citation>
    <scope>NUCLEOTIDE SEQUENCE [LARGE SCALE GENOMIC DNA]</scope>
    <source>
        <strain evidence="3 4">DSM 7454</strain>
    </source>
</reference>
<dbReference type="InterPro" id="IPR041854">
    <property type="entry name" value="BFD-like_2Fe2S-bd_dom_sf"/>
</dbReference>
<dbReference type="InterPro" id="IPR036188">
    <property type="entry name" value="FAD/NAD-bd_sf"/>
</dbReference>
<evidence type="ECO:0000259" key="2">
    <source>
        <dbReference type="Pfam" id="PF04324"/>
    </source>
</evidence>
<dbReference type="PANTHER" id="PTHR42720">
    <property type="entry name" value="GLYCEROL-3-PHOSPHATE DEHYDROGENASE"/>
    <property type="match status" value="1"/>
</dbReference>
<dbReference type="InterPro" id="IPR006076">
    <property type="entry name" value="FAD-dep_OxRdtase"/>
</dbReference>
<proteinExistence type="predicted"/>
<dbReference type="Proteomes" id="UP000005451">
    <property type="component" value="Unassembled WGS sequence"/>
</dbReference>
<dbReference type="eggNOG" id="COG0579">
    <property type="taxonomic scope" value="Bacteria"/>
</dbReference>
<feature type="domain" description="BFD-like [2Fe-2S]-binding" evidence="2">
    <location>
        <begin position="400"/>
        <end position="453"/>
    </location>
</feature>
<dbReference type="InterPro" id="IPR007419">
    <property type="entry name" value="BFD-like_2Fe2S-bd_dom"/>
</dbReference>
<dbReference type="STRING" id="561177.ANHYDRO_01209"/>